<dbReference type="AlphaFoldDB" id="A0A7Z2GN15"/>
<dbReference type="EMBL" id="CP046914">
    <property type="protein sequence ID" value="QGZ64399.1"/>
    <property type="molecule type" value="Genomic_DNA"/>
</dbReference>
<reference evidence="1 2" key="1">
    <citation type="submission" date="2019-12" db="EMBL/GenBank/DDBJ databases">
        <title>Paraburkholderia acidiphila 7Q-K02 sp. nov and Paraburkholderia acidisoli DHF22 sp. nov., two strains isolated from forest soil.</title>
        <authorList>
            <person name="Gao Z."/>
            <person name="Qiu L."/>
        </authorList>
    </citation>
    <scope>NUCLEOTIDE SEQUENCE [LARGE SCALE GENOMIC DNA]</scope>
    <source>
        <strain evidence="1 2">DHF22</strain>
    </source>
</reference>
<evidence type="ECO:0000313" key="1">
    <source>
        <dbReference type="EMBL" id="QGZ64399.1"/>
    </source>
</evidence>
<keyword evidence="2" id="KW-1185">Reference proteome</keyword>
<accession>A0A7Z2GN15</accession>
<dbReference type="KEGG" id="pacs:FAZ98_22025"/>
<protein>
    <submittedName>
        <fullName evidence="1">Uncharacterized protein</fullName>
    </submittedName>
</protein>
<proteinExistence type="predicted"/>
<name>A0A7Z2GN15_9BURK</name>
<evidence type="ECO:0000313" key="2">
    <source>
        <dbReference type="Proteomes" id="UP000433577"/>
    </source>
</evidence>
<dbReference type="RefSeq" id="WP_158953787.1">
    <property type="nucleotide sequence ID" value="NZ_CP046914.1"/>
</dbReference>
<organism evidence="1 2">
    <name type="scientific">Paraburkholderia acidisoli</name>
    <dbReference type="NCBI Taxonomy" id="2571748"/>
    <lineage>
        <taxon>Bacteria</taxon>
        <taxon>Pseudomonadati</taxon>
        <taxon>Pseudomonadota</taxon>
        <taxon>Betaproteobacteria</taxon>
        <taxon>Burkholderiales</taxon>
        <taxon>Burkholderiaceae</taxon>
        <taxon>Paraburkholderia</taxon>
    </lineage>
</organism>
<sequence length="80" mass="8909">MAGSIGFCRFALRRANPAFYPPRRARPAVSTLSLRRTRGAAGFKTTGDFILANSGTEFFAPIDYLVDIFRWQKKRGPKAA</sequence>
<dbReference type="Proteomes" id="UP000433577">
    <property type="component" value="Chromosome 2"/>
</dbReference>
<gene>
    <name evidence="1" type="ORF">FAZ98_22025</name>
</gene>